<gene>
    <name evidence="2" type="ORF">QYT958_LOCUS24051</name>
    <name evidence="1" type="ORF">TSG867_LOCUS21010</name>
</gene>
<evidence type="ECO:0000313" key="2">
    <source>
        <dbReference type="EMBL" id="CAF4804003.1"/>
    </source>
</evidence>
<reference evidence="2" key="1">
    <citation type="submission" date="2021-02" db="EMBL/GenBank/DDBJ databases">
        <authorList>
            <person name="Nowell W R."/>
        </authorList>
    </citation>
    <scope>NUCLEOTIDE SEQUENCE</scope>
</reference>
<evidence type="ECO:0000313" key="3">
    <source>
        <dbReference type="Proteomes" id="UP000663848"/>
    </source>
</evidence>
<evidence type="ECO:0000313" key="1">
    <source>
        <dbReference type="EMBL" id="CAF4499949.1"/>
    </source>
</evidence>
<comment type="caution">
    <text evidence="2">The sequence shown here is derived from an EMBL/GenBank/DDBJ whole genome shotgun (WGS) entry which is preliminary data.</text>
</comment>
<dbReference type="AlphaFoldDB" id="A0A821PD93"/>
<protein>
    <submittedName>
        <fullName evidence="2">Uncharacterized protein</fullName>
    </submittedName>
</protein>
<name>A0A821PD93_9BILA</name>
<proteinExistence type="predicted"/>
<sequence length="68" mass="8204">MEKVVAYRREIDLLKTSISAKKQKFQAHQLTDEEFKQLMDESVRLLVAQWSLEKVEEEQARRQQQQQQ</sequence>
<dbReference type="EMBL" id="CAJOBQ010001590">
    <property type="protein sequence ID" value="CAF4499949.1"/>
    <property type="molecule type" value="Genomic_DNA"/>
</dbReference>
<dbReference type="Proteomes" id="UP000663862">
    <property type="component" value="Unassembled WGS sequence"/>
</dbReference>
<dbReference type="Proteomes" id="UP000663848">
    <property type="component" value="Unassembled WGS sequence"/>
</dbReference>
<organism evidence="2 3">
    <name type="scientific">Rotaria socialis</name>
    <dbReference type="NCBI Taxonomy" id="392032"/>
    <lineage>
        <taxon>Eukaryota</taxon>
        <taxon>Metazoa</taxon>
        <taxon>Spiralia</taxon>
        <taxon>Gnathifera</taxon>
        <taxon>Rotifera</taxon>
        <taxon>Eurotatoria</taxon>
        <taxon>Bdelloidea</taxon>
        <taxon>Philodinida</taxon>
        <taxon>Philodinidae</taxon>
        <taxon>Rotaria</taxon>
    </lineage>
</organism>
<accession>A0A821PD93</accession>
<dbReference type="EMBL" id="CAJOBR010005020">
    <property type="protein sequence ID" value="CAF4804003.1"/>
    <property type="molecule type" value="Genomic_DNA"/>
</dbReference>